<dbReference type="EMBL" id="JAYMYQ010000011">
    <property type="protein sequence ID" value="KAK7305540.1"/>
    <property type="molecule type" value="Genomic_DNA"/>
</dbReference>
<dbReference type="AlphaFoldDB" id="A0AAN9PMX5"/>
<dbReference type="Gene3D" id="3.90.640.10">
    <property type="entry name" value="Actin, Chain A, domain 4"/>
    <property type="match status" value="1"/>
</dbReference>
<organism evidence="1 2">
    <name type="scientific">Canavalia gladiata</name>
    <name type="common">Sword bean</name>
    <name type="synonym">Dolichos gladiatus</name>
    <dbReference type="NCBI Taxonomy" id="3824"/>
    <lineage>
        <taxon>Eukaryota</taxon>
        <taxon>Viridiplantae</taxon>
        <taxon>Streptophyta</taxon>
        <taxon>Embryophyta</taxon>
        <taxon>Tracheophyta</taxon>
        <taxon>Spermatophyta</taxon>
        <taxon>Magnoliopsida</taxon>
        <taxon>eudicotyledons</taxon>
        <taxon>Gunneridae</taxon>
        <taxon>Pentapetalae</taxon>
        <taxon>rosids</taxon>
        <taxon>fabids</taxon>
        <taxon>Fabales</taxon>
        <taxon>Fabaceae</taxon>
        <taxon>Papilionoideae</taxon>
        <taxon>50 kb inversion clade</taxon>
        <taxon>NPAAA clade</taxon>
        <taxon>indigoferoid/millettioid clade</taxon>
        <taxon>Phaseoleae</taxon>
        <taxon>Canavalia</taxon>
    </lineage>
</organism>
<dbReference type="FunFam" id="3.90.640.10:FF:000042">
    <property type="entry name" value="Heat shock 70 kDa protein 8"/>
    <property type="match status" value="1"/>
</dbReference>
<evidence type="ECO:0000313" key="2">
    <source>
        <dbReference type="Proteomes" id="UP001367508"/>
    </source>
</evidence>
<reference evidence="1 2" key="1">
    <citation type="submission" date="2024-01" db="EMBL/GenBank/DDBJ databases">
        <title>The genomes of 5 underutilized Papilionoideae crops provide insights into root nodulation and disease resistanc.</title>
        <authorList>
            <person name="Jiang F."/>
        </authorList>
    </citation>
    <scope>NUCLEOTIDE SEQUENCE [LARGE SCALE GENOMIC DNA]</scope>
    <source>
        <strain evidence="1">LVBAO_FW01</strain>
        <tissue evidence="1">Leaves</tissue>
    </source>
</reference>
<dbReference type="SUPFAM" id="SSF53067">
    <property type="entry name" value="Actin-like ATPase domain"/>
    <property type="match status" value="1"/>
</dbReference>
<dbReference type="InterPro" id="IPR043129">
    <property type="entry name" value="ATPase_NBD"/>
</dbReference>
<accession>A0AAN9PMX5</accession>
<dbReference type="Gene3D" id="3.30.420.40">
    <property type="match status" value="1"/>
</dbReference>
<comment type="caution">
    <text evidence="1">The sequence shown here is derived from an EMBL/GenBank/DDBJ whole genome shotgun (WGS) entry which is preliminary data.</text>
</comment>
<dbReference type="Proteomes" id="UP001367508">
    <property type="component" value="Unassembled WGS sequence"/>
</dbReference>
<sequence length="119" mass="13374">MPEPTTVASLYGQQQQQIKALAGSISGGEDLLQNMMCHLLPNSNNLFKNHRAQENRWMGLLRVATQDAIPQLSSQTSVQVDVDLGDDLKVNKVVDWEEFEDPNRKVFEKCESARCQGRS</sequence>
<protein>
    <submittedName>
        <fullName evidence="1">Uncharacterized protein</fullName>
    </submittedName>
</protein>
<proteinExistence type="predicted"/>
<name>A0AAN9PMX5_CANGL</name>
<evidence type="ECO:0000313" key="1">
    <source>
        <dbReference type="EMBL" id="KAK7305540.1"/>
    </source>
</evidence>
<keyword evidence="2" id="KW-1185">Reference proteome</keyword>
<gene>
    <name evidence="1" type="ORF">VNO77_43446</name>
</gene>